<dbReference type="EMBL" id="JBHZPY010000012">
    <property type="protein sequence ID" value="MFE3872175.1"/>
    <property type="molecule type" value="Genomic_DNA"/>
</dbReference>
<sequence length="399" mass="46036">MSFKSDYIIEIEESIRKNNKIFTSMGVTNGLAGVSLFYYYLNSKEKASDMKLDFCLHYLEKSIDGLNESYMGSTIVNDILEIGCLLDFYRDKGILSYDDTISYFDNYEPIIESLLIENLDKNILNPVFGVLNFANYFISRKPSIENKYNYLFVKVLDKIEELSCSHKDSEGIYWVSNIKREGEYLIELGIRHGVMGIIDHLVKLYEIGFQRERVFGLIEKALRYVIYYKLQFGKSLFPFSADKTPEKRDFSFGTIYGDLGIAYGLYRAGMICKLPNYTKIGMEVLLNSCEFRDDDNDKITDANLLYGNLGVASLLNLFKKNIDNSILNDSVEYWYNKTEQYKTNNNQWAGFDSTFNKFDINTQLSFGHGIIGIGIALLNFEKELNFDFLSFINYSLPVS</sequence>
<feature type="transmembrane region" description="Helical" evidence="1">
    <location>
        <begin position="21"/>
        <end position="41"/>
    </location>
</feature>
<dbReference type="SUPFAM" id="SSF158745">
    <property type="entry name" value="LanC-like"/>
    <property type="match status" value="2"/>
</dbReference>
<dbReference type="RefSeq" id="WP_379852469.1">
    <property type="nucleotide sequence ID" value="NZ_JBHZPY010000012.1"/>
</dbReference>
<evidence type="ECO:0000313" key="2">
    <source>
        <dbReference type="EMBL" id="MFE3872175.1"/>
    </source>
</evidence>
<organism evidence="2 3">
    <name type="scientific">Flavobacterium zhoui</name>
    <dbReference type="NCBI Taxonomy" id="3230414"/>
    <lineage>
        <taxon>Bacteria</taxon>
        <taxon>Pseudomonadati</taxon>
        <taxon>Bacteroidota</taxon>
        <taxon>Flavobacteriia</taxon>
        <taxon>Flavobacteriales</taxon>
        <taxon>Flavobacteriaceae</taxon>
        <taxon>Flavobacterium</taxon>
    </lineage>
</organism>
<protein>
    <submittedName>
        <fullName evidence="2">Lanthionine synthetase LanC family protein</fullName>
    </submittedName>
</protein>
<proteinExistence type="predicted"/>
<dbReference type="InterPro" id="IPR007822">
    <property type="entry name" value="LANC-like"/>
</dbReference>
<accession>A0ABW6I8T7</accession>
<name>A0ABW6I8T7_9FLAO</name>
<dbReference type="Proteomes" id="UP001600107">
    <property type="component" value="Unassembled WGS sequence"/>
</dbReference>
<dbReference type="Pfam" id="PF05147">
    <property type="entry name" value="LANC_like"/>
    <property type="match status" value="1"/>
</dbReference>
<keyword evidence="1" id="KW-0472">Membrane</keyword>
<keyword evidence="1" id="KW-1133">Transmembrane helix</keyword>
<dbReference type="Gene3D" id="1.50.10.20">
    <property type="match status" value="1"/>
</dbReference>
<evidence type="ECO:0000256" key="1">
    <source>
        <dbReference type="SAM" id="Phobius"/>
    </source>
</evidence>
<comment type="caution">
    <text evidence="2">The sequence shown here is derived from an EMBL/GenBank/DDBJ whole genome shotgun (WGS) entry which is preliminary data.</text>
</comment>
<gene>
    <name evidence="2" type="ORF">ACFX5F_13175</name>
</gene>
<keyword evidence="3" id="KW-1185">Reference proteome</keyword>
<evidence type="ECO:0000313" key="3">
    <source>
        <dbReference type="Proteomes" id="UP001600107"/>
    </source>
</evidence>
<keyword evidence="1" id="KW-0812">Transmembrane</keyword>
<reference evidence="2 3" key="1">
    <citation type="submission" date="2024-06" db="EMBL/GenBank/DDBJ databases">
        <title>Flavobacterium spp. isolated from glacier.</title>
        <authorList>
            <person name="Han D."/>
        </authorList>
    </citation>
    <scope>NUCLEOTIDE SEQUENCE [LARGE SCALE GENOMIC DNA]</scope>
    <source>
        <strain evidence="2 3">ZS1P70</strain>
    </source>
</reference>